<proteinExistence type="predicted"/>
<keyword evidence="4" id="KW-0862">Zinc</keyword>
<sequence>LSFGCFDGCFLFSCYKCFCDEQSLLDHIPKHKESKHLKVHICPYCGKSYTQATYLAKHMTKHADKKPAKMLTGGDEHIWVRENPMCAMPTILDSCGDQASASALPFSKWFDEEPEPCAHSFSAHNHMMQPQTCAYTPTGIASSMAAASMAAGMAADPSAFTRLTGLNPLSRGFAAASTRTPYFAYDNFKSSPHPSSLGHPSTPYNQLIRLDDIRNYAGQAAAAASAEHLSMLVKRDPREVVYN</sequence>
<evidence type="ECO:0000256" key="4">
    <source>
        <dbReference type="ARBA" id="ARBA00022833"/>
    </source>
</evidence>
<keyword evidence="1" id="KW-0479">Metal-binding</keyword>
<dbReference type="Pfam" id="PF00096">
    <property type="entry name" value="zf-C2H2"/>
    <property type="match status" value="1"/>
</dbReference>
<organism evidence="7">
    <name type="scientific">Soboliphyme baturini</name>
    <dbReference type="NCBI Taxonomy" id="241478"/>
    <lineage>
        <taxon>Eukaryota</taxon>
        <taxon>Metazoa</taxon>
        <taxon>Ecdysozoa</taxon>
        <taxon>Nematoda</taxon>
        <taxon>Enoplea</taxon>
        <taxon>Dorylaimia</taxon>
        <taxon>Dioctophymatida</taxon>
        <taxon>Dioctophymatoidea</taxon>
        <taxon>Soboliphymatidae</taxon>
        <taxon>Soboliphyme</taxon>
    </lineage>
</organism>
<dbReference type="PROSITE" id="PS50157">
    <property type="entry name" value="ZINC_FINGER_C2H2_2"/>
    <property type="match status" value="1"/>
</dbReference>
<accession>A0A183IJW8</accession>
<dbReference type="SUPFAM" id="SSF57667">
    <property type="entry name" value="beta-beta-alpha zinc fingers"/>
    <property type="match status" value="1"/>
</dbReference>
<dbReference type="InterPro" id="IPR036236">
    <property type="entry name" value="Znf_C2H2_sf"/>
</dbReference>
<keyword evidence="2" id="KW-0677">Repeat</keyword>
<dbReference type="AlphaFoldDB" id="A0A183IJW8"/>
<dbReference type="Gene3D" id="3.30.160.60">
    <property type="entry name" value="Classic Zinc Finger"/>
    <property type="match status" value="1"/>
</dbReference>
<evidence type="ECO:0000256" key="2">
    <source>
        <dbReference type="ARBA" id="ARBA00022737"/>
    </source>
</evidence>
<dbReference type="PROSITE" id="PS00028">
    <property type="entry name" value="ZINC_FINGER_C2H2_1"/>
    <property type="match status" value="1"/>
</dbReference>
<dbReference type="SMART" id="SM00355">
    <property type="entry name" value="ZnF_C2H2"/>
    <property type="match status" value="1"/>
</dbReference>
<protein>
    <submittedName>
        <fullName evidence="7">C2H2-type domain-containing protein</fullName>
    </submittedName>
</protein>
<keyword evidence="3 5" id="KW-0863">Zinc-finger</keyword>
<evidence type="ECO:0000313" key="7">
    <source>
        <dbReference type="WBParaSite" id="SBAD_0000408801-mRNA-1"/>
    </source>
</evidence>
<name>A0A183IJW8_9BILA</name>
<evidence type="ECO:0000256" key="3">
    <source>
        <dbReference type="ARBA" id="ARBA00022771"/>
    </source>
</evidence>
<dbReference type="FunFam" id="3.30.160.60:FF:000100">
    <property type="entry name" value="Zinc finger 45-like"/>
    <property type="match status" value="1"/>
</dbReference>
<dbReference type="WBParaSite" id="SBAD_0000408801-mRNA-1">
    <property type="protein sequence ID" value="SBAD_0000408801-mRNA-1"/>
    <property type="gene ID" value="SBAD_0000408801"/>
</dbReference>
<feature type="domain" description="C2H2-type" evidence="6">
    <location>
        <begin position="40"/>
        <end position="67"/>
    </location>
</feature>
<evidence type="ECO:0000256" key="1">
    <source>
        <dbReference type="ARBA" id="ARBA00022723"/>
    </source>
</evidence>
<evidence type="ECO:0000259" key="6">
    <source>
        <dbReference type="PROSITE" id="PS50157"/>
    </source>
</evidence>
<reference evidence="7" key="1">
    <citation type="submission" date="2016-06" db="UniProtKB">
        <authorList>
            <consortium name="WormBaseParasite"/>
        </authorList>
    </citation>
    <scope>IDENTIFICATION</scope>
</reference>
<dbReference type="GO" id="GO:0008270">
    <property type="term" value="F:zinc ion binding"/>
    <property type="evidence" value="ECO:0007669"/>
    <property type="project" value="UniProtKB-KW"/>
</dbReference>
<evidence type="ECO:0000256" key="5">
    <source>
        <dbReference type="PROSITE-ProRule" id="PRU00042"/>
    </source>
</evidence>
<dbReference type="InterPro" id="IPR013087">
    <property type="entry name" value="Znf_C2H2_type"/>
</dbReference>